<dbReference type="InterPro" id="IPR003339">
    <property type="entry name" value="ABC/ECF_trnsptr_transmembrane"/>
</dbReference>
<organism evidence="7 8">
    <name type="scientific">Micromonospora coriariae</name>
    <dbReference type="NCBI Taxonomy" id="285665"/>
    <lineage>
        <taxon>Bacteria</taxon>
        <taxon>Bacillati</taxon>
        <taxon>Actinomycetota</taxon>
        <taxon>Actinomycetes</taxon>
        <taxon>Micromonosporales</taxon>
        <taxon>Micromonosporaceae</taxon>
        <taxon>Micromonospora</taxon>
    </lineage>
</organism>
<protein>
    <submittedName>
        <fullName evidence="7">Energy-coupling factor transport system permease protein</fullName>
    </submittedName>
</protein>
<comment type="subcellular location">
    <subcellularLocation>
        <location evidence="1">Membrane</location>
        <topology evidence="1">Multi-pass membrane protein</topology>
    </subcellularLocation>
</comment>
<evidence type="ECO:0000256" key="5">
    <source>
        <dbReference type="ARBA" id="ARBA00023136"/>
    </source>
</evidence>
<evidence type="ECO:0000313" key="7">
    <source>
        <dbReference type="EMBL" id="SCE97851.1"/>
    </source>
</evidence>
<keyword evidence="5 6" id="KW-0472">Membrane</keyword>
<feature type="transmembrane region" description="Helical" evidence="6">
    <location>
        <begin position="72"/>
        <end position="91"/>
    </location>
</feature>
<evidence type="ECO:0000256" key="4">
    <source>
        <dbReference type="ARBA" id="ARBA00022989"/>
    </source>
</evidence>
<name>A0A1C4WPP1_9ACTN</name>
<accession>A0A1C4WPP1</accession>
<feature type="transmembrane region" description="Helical" evidence="6">
    <location>
        <begin position="28"/>
        <end position="52"/>
    </location>
</feature>
<dbReference type="Proteomes" id="UP000198243">
    <property type="component" value="Chromosome I"/>
</dbReference>
<gene>
    <name evidence="7" type="ORF">GA0070607_3914</name>
</gene>
<keyword evidence="3 6" id="KW-0812">Transmembrane</keyword>
<dbReference type="PANTHER" id="PTHR34857">
    <property type="entry name" value="SLL0384 PROTEIN"/>
    <property type="match status" value="1"/>
</dbReference>
<dbReference type="InterPro" id="IPR051611">
    <property type="entry name" value="ECF_transporter_component"/>
</dbReference>
<dbReference type="CDD" id="cd16914">
    <property type="entry name" value="EcfT"/>
    <property type="match status" value="1"/>
</dbReference>
<feature type="transmembrane region" description="Helical" evidence="6">
    <location>
        <begin position="103"/>
        <end position="130"/>
    </location>
</feature>
<evidence type="ECO:0000256" key="3">
    <source>
        <dbReference type="ARBA" id="ARBA00022692"/>
    </source>
</evidence>
<feature type="transmembrane region" description="Helical" evidence="6">
    <location>
        <begin position="244"/>
        <end position="266"/>
    </location>
</feature>
<dbReference type="EMBL" id="LT607412">
    <property type="protein sequence ID" value="SCE97851.1"/>
    <property type="molecule type" value="Genomic_DNA"/>
</dbReference>
<keyword evidence="2" id="KW-1003">Cell membrane</keyword>
<proteinExistence type="predicted"/>
<evidence type="ECO:0000256" key="1">
    <source>
        <dbReference type="ARBA" id="ARBA00004141"/>
    </source>
</evidence>
<evidence type="ECO:0000256" key="2">
    <source>
        <dbReference type="ARBA" id="ARBA00022475"/>
    </source>
</evidence>
<keyword evidence="8" id="KW-1185">Reference proteome</keyword>
<evidence type="ECO:0000256" key="6">
    <source>
        <dbReference type="SAM" id="Phobius"/>
    </source>
</evidence>
<reference evidence="8" key="1">
    <citation type="submission" date="2016-06" db="EMBL/GenBank/DDBJ databases">
        <authorList>
            <person name="Varghese N."/>
            <person name="Submissions Spin"/>
        </authorList>
    </citation>
    <scope>NUCLEOTIDE SEQUENCE [LARGE SCALE GENOMIC DNA]</scope>
    <source>
        <strain evidence="8">DSM 44875</strain>
    </source>
</reference>
<keyword evidence="4 6" id="KW-1133">Transmembrane helix</keyword>
<evidence type="ECO:0000313" key="8">
    <source>
        <dbReference type="Proteomes" id="UP000198243"/>
    </source>
</evidence>
<dbReference type="GO" id="GO:0005886">
    <property type="term" value="C:plasma membrane"/>
    <property type="evidence" value="ECO:0007669"/>
    <property type="project" value="UniProtKB-ARBA"/>
</dbReference>
<dbReference type="AlphaFoldDB" id="A0A1C4WPP1"/>
<dbReference type="PANTHER" id="PTHR34857:SF2">
    <property type="entry name" value="SLL0384 PROTEIN"/>
    <property type="match status" value="1"/>
</dbReference>
<dbReference type="Pfam" id="PF02361">
    <property type="entry name" value="CbiQ"/>
    <property type="match status" value="1"/>
</dbReference>
<sequence length="271" mass="27928">MTGRSMISIEPVAVPGAPLARRNPVAKVAAALVFSFTLLATLDPVAPAIAIAVELAVLPLFGIRYGVLARRAWPLLVSAVGILVTLVLFASDRSGRVLLDAGPVLVTTGVLLTALGLILRVLAVALPGVIVFATTDPTDLADALIQNAKAPARFAIGALAAFRLVPLLGQEWQMISMARRARGVDAGRNPAAKLRLFASTAFALLVGAIRRGTRLAVAMDARGFDAGTPRTVARRQPFGPADGLLIAGAVALAGAALTVSVLLGTFRPLLG</sequence>